<proteinExistence type="predicted"/>
<comment type="caution">
    <text evidence="2">The sequence shown here is derived from an EMBL/GenBank/DDBJ whole genome shotgun (WGS) entry which is preliminary data.</text>
</comment>
<dbReference type="EMBL" id="JADION010000048">
    <property type="protein sequence ID" value="MBF4103060.1"/>
    <property type="molecule type" value="Genomic_DNA"/>
</dbReference>
<name>A0A930UTJ4_9PAST</name>
<gene>
    <name evidence="2" type="ORF">INT80_13630</name>
</gene>
<protein>
    <submittedName>
        <fullName evidence="2">Uncharacterized protein</fullName>
    </submittedName>
</protein>
<sequence>MVDAHTSDNHDKPVGSDDLKDGVQVEVTLPEGTEVGDTVEVTVKTLMVKLFLQ</sequence>
<evidence type="ECO:0000313" key="2">
    <source>
        <dbReference type="EMBL" id="MBF4103060.1"/>
    </source>
</evidence>
<evidence type="ECO:0000256" key="1">
    <source>
        <dbReference type="SAM" id="MobiDB-lite"/>
    </source>
</evidence>
<reference evidence="2" key="1">
    <citation type="submission" date="2020-11" db="EMBL/GenBank/DDBJ databases">
        <title>Gallibacterium anatis 1637, full genome, WGS.</title>
        <authorList>
            <person name="Laishevtcev A.I."/>
            <person name="Yakimova E.A."/>
            <person name="Petkovich D."/>
            <person name="Stepanova T.V."/>
            <person name="Kalendr R.S."/>
            <person name="Rubalsky E.O."/>
            <person name="Zulkarneev E.R."/>
            <person name="Aleshkin A.V."/>
        </authorList>
    </citation>
    <scope>NUCLEOTIDE SEQUENCE</scope>
    <source>
        <strain evidence="2">1637</strain>
    </source>
</reference>
<dbReference type="AlphaFoldDB" id="A0A930UTJ4"/>
<feature type="region of interest" description="Disordered" evidence="1">
    <location>
        <begin position="1"/>
        <end position="22"/>
    </location>
</feature>
<organism evidence="2">
    <name type="scientific">Gallibacterium anatis</name>
    <dbReference type="NCBI Taxonomy" id="750"/>
    <lineage>
        <taxon>Bacteria</taxon>
        <taxon>Pseudomonadati</taxon>
        <taxon>Pseudomonadota</taxon>
        <taxon>Gammaproteobacteria</taxon>
        <taxon>Pasteurellales</taxon>
        <taxon>Pasteurellaceae</taxon>
        <taxon>Gallibacterium</taxon>
    </lineage>
</organism>
<accession>A0A930UTJ4</accession>